<keyword evidence="5 6" id="KW-0472">Membrane</keyword>
<dbReference type="InterPro" id="IPR002994">
    <property type="entry name" value="Surf1/Shy1"/>
</dbReference>
<protein>
    <recommendedName>
        <fullName evidence="6">SURF1-like protein</fullName>
    </recommendedName>
</protein>
<gene>
    <name evidence="7" type="ORF">ACERZ8_11715</name>
</gene>
<evidence type="ECO:0000313" key="7">
    <source>
        <dbReference type="EMBL" id="MFL4470513.1"/>
    </source>
</evidence>
<evidence type="ECO:0000256" key="1">
    <source>
        <dbReference type="ARBA" id="ARBA00004370"/>
    </source>
</evidence>
<feature type="transmembrane region" description="Helical" evidence="6">
    <location>
        <begin position="198"/>
        <end position="217"/>
    </location>
</feature>
<dbReference type="EMBL" id="JBHDIY010000002">
    <property type="protein sequence ID" value="MFL4470513.1"/>
    <property type="molecule type" value="Genomic_DNA"/>
</dbReference>
<comment type="similarity">
    <text evidence="2 6">Belongs to the SURF1 family.</text>
</comment>
<reference evidence="7 8" key="1">
    <citation type="submission" date="2024-08" db="EMBL/GenBank/DDBJ databases">
        <title>Tateyamaria sp. nov., isolated from marine algae.</title>
        <authorList>
            <person name="Choi B.J."/>
            <person name="Kim J.M."/>
            <person name="Lee J.K."/>
            <person name="Choi D.G."/>
            <person name="Bayburt H."/>
            <person name="Baek J.H."/>
            <person name="Han D.M."/>
            <person name="Jeon C.O."/>
        </authorList>
    </citation>
    <scope>NUCLEOTIDE SEQUENCE [LARGE SCALE GENOMIC DNA]</scope>
    <source>
        <strain evidence="7 8">KMU-156</strain>
    </source>
</reference>
<dbReference type="Pfam" id="PF02104">
    <property type="entry name" value="SURF1"/>
    <property type="match status" value="1"/>
</dbReference>
<keyword evidence="6" id="KW-1003">Cell membrane</keyword>
<keyword evidence="4 6" id="KW-1133">Transmembrane helix</keyword>
<name>A0ABW8UTQ2_9RHOB</name>
<dbReference type="PROSITE" id="PS50895">
    <property type="entry name" value="SURF1"/>
    <property type="match status" value="1"/>
</dbReference>
<dbReference type="PANTHER" id="PTHR23427">
    <property type="entry name" value="SURFEIT LOCUS PROTEIN"/>
    <property type="match status" value="1"/>
</dbReference>
<evidence type="ECO:0000256" key="5">
    <source>
        <dbReference type="ARBA" id="ARBA00023136"/>
    </source>
</evidence>
<dbReference type="InterPro" id="IPR045214">
    <property type="entry name" value="Surf1/Surf4"/>
</dbReference>
<evidence type="ECO:0000256" key="3">
    <source>
        <dbReference type="ARBA" id="ARBA00022692"/>
    </source>
</evidence>
<comment type="subcellular location">
    <subcellularLocation>
        <location evidence="6">Cell membrane</location>
        <topology evidence="6">Multi-pass membrane protein</topology>
    </subcellularLocation>
    <subcellularLocation>
        <location evidence="1">Membrane</location>
    </subcellularLocation>
</comment>
<accession>A0ABW8UTQ2</accession>
<dbReference type="CDD" id="cd06662">
    <property type="entry name" value="SURF1"/>
    <property type="match status" value="1"/>
</dbReference>
<dbReference type="Proteomes" id="UP001627408">
    <property type="component" value="Unassembled WGS sequence"/>
</dbReference>
<dbReference type="PANTHER" id="PTHR23427:SF2">
    <property type="entry name" value="SURFEIT LOCUS PROTEIN 1"/>
    <property type="match status" value="1"/>
</dbReference>
<keyword evidence="8" id="KW-1185">Reference proteome</keyword>
<keyword evidence="3 6" id="KW-0812">Transmembrane</keyword>
<organism evidence="7 8">
    <name type="scientific">Tateyamaria armeniaca</name>
    <dbReference type="NCBI Taxonomy" id="2518930"/>
    <lineage>
        <taxon>Bacteria</taxon>
        <taxon>Pseudomonadati</taxon>
        <taxon>Pseudomonadota</taxon>
        <taxon>Alphaproteobacteria</taxon>
        <taxon>Rhodobacterales</taxon>
        <taxon>Roseobacteraceae</taxon>
        <taxon>Tateyamaria</taxon>
    </lineage>
</organism>
<evidence type="ECO:0000313" key="8">
    <source>
        <dbReference type="Proteomes" id="UP001627408"/>
    </source>
</evidence>
<comment type="caution">
    <text evidence="7">The sequence shown here is derived from an EMBL/GenBank/DDBJ whole genome shotgun (WGS) entry which is preliminary data.</text>
</comment>
<dbReference type="RefSeq" id="WP_407592364.1">
    <property type="nucleotide sequence ID" value="NZ_JBHDIY010000002.1"/>
</dbReference>
<proteinExistence type="inferred from homology"/>
<evidence type="ECO:0000256" key="6">
    <source>
        <dbReference type="RuleBase" id="RU363076"/>
    </source>
</evidence>
<sequence length="227" mass="24940">MGRLWFLLTFGLIGTGILIALGTWQIQRLAWKQDVLARIEAQISAAPIPLSEALEPEFRRYAPVEVTGQFGADHIRMLASRRTTGAVYRIIRPFQTAEGRAVLIDTGWQPQARDVAGAPLAPLTLIGNLDAPQEADGFTPPPDIDANIWFARDVPAMAAALNTDPVLVVLRDAPETDLGVTPWPVDTAGIPNDHLQYAITWFSLALIWAGMTSYFLWRTRRSSAPKG</sequence>
<evidence type="ECO:0000256" key="2">
    <source>
        <dbReference type="ARBA" id="ARBA00007165"/>
    </source>
</evidence>
<comment type="caution">
    <text evidence="6">Lacks conserved residue(s) required for the propagation of feature annotation.</text>
</comment>
<evidence type="ECO:0000256" key="4">
    <source>
        <dbReference type="ARBA" id="ARBA00022989"/>
    </source>
</evidence>